<keyword evidence="2" id="KW-1003">Cell membrane</keyword>
<proteinExistence type="predicted"/>
<sequence>MKKFNFWRSKKFWQIVSINGIIIFCLFMLLMFSSHKLLVQYLTNHYQERMDNVTDRLETQITQKTSDIESITRFIARNINSDMEINSLQSTIEDLTTYGSIVDGIVVTDSDGHQIASYINKLDINFNKLTDDLDTIDDKLMMKHSSDQRDNQYIQYSKLVGGNTEEQRWVHLFLDINNESFQSIFQSLDFVEDSYTAILSDDDVLFRYNNLNQHEIEFINQLEEQIIANDATKTQKLDISTYDHFYSSQQSIPKFDWRIVMVLPSSDITALSYQLNKILIPIFIILSILLFIIVTISVQQQLRPLNKLFKAIEEISDGHYNHRIRDIDNKSTIGSINAKFNVMANKLDNYRGDIKHKTDQLKQQKNFLNRIINHNPNGIYTMNWEGEFTLVNKVYADLFGKTPEEILGKKEIEFNPNHEEALYYLDLNRKIIRSNQVHEIEDFLFDDKGNKHWFHVGKVPILGDDGEQTQLLCVITDITEQKEKEALIKRQAYYDDLTGIPNRYMYKDKLRQIIEQSEKKNKKFALLFLDLDRFKYINDTFGHEAGDTLLQTVASRLQNILLKSATVFRFGGDEFIILFPNIEGRQEVADLAKEVLVKIAKPYYFEENKFITTASIGISIYRDHATEMKSLTKFADIAMYQSKQQGKNTFRFYTEDMETDVSAKLRLEMDLYQACDKHEFFLNYQPIMHAQSGKIMGAECLLRWEHHQLGLISPSEFIPIAEETGLIHHIGEWVLRTACHQLKDWQERCFSNMHLSVNLSPVQLMDRALVNKIKQIIEETNIDPSSLQLEITESSIIQNQEQVVAFIAELQQLGVLIAIDDFGTGYSSLNVLKELPIDTLKIDRSFLDDILYDQTEDVVLKTMFDLAKKLRLSVVAEGIETQDQLAYIRNQYCQYVQGFLFSQPLTVTQFTEFILQNKE</sequence>
<dbReference type="SUPFAM" id="SSF141868">
    <property type="entry name" value="EAL domain-like"/>
    <property type="match status" value="1"/>
</dbReference>
<dbReference type="InterPro" id="IPR029787">
    <property type="entry name" value="Nucleotide_cyclase"/>
</dbReference>
<dbReference type="CDD" id="cd01949">
    <property type="entry name" value="GGDEF"/>
    <property type="match status" value="1"/>
</dbReference>
<dbReference type="PROSITE" id="PS50883">
    <property type="entry name" value="EAL"/>
    <property type="match status" value="1"/>
</dbReference>
<organism evidence="10 11">
    <name type="scientific">Paraliobacillus ryukyuensis</name>
    <dbReference type="NCBI Taxonomy" id="200904"/>
    <lineage>
        <taxon>Bacteria</taxon>
        <taxon>Bacillati</taxon>
        <taxon>Bacillota</taxon>
        <taxon>Bacilli</taxon>
        <taxon>Bacillales</taxon>
        <taxon>Bacillaceae</taxon>
        <taxon>Paraliobacillus</taxon>
    </lineage>
</organism>
<dbReference type="Proteomes" id="UP000252254">
    <property type="component" value="Unassembled WGS sequence"/>
</dbReference>
<dbReference type="GO" id="GO:0005886">
    <property type="term" value="C:plasma membrane"/>
    <property type="evidence" value="ECO:0007669"/>
    <property type="project" value="UniProtKB-SubCell"/>
</dbReference>
<dbReference type="RefSeq" id="WP_170126146.1">
    <property type="nucleotide sequence ID" value="NZ_BAABQN010000001.1"/>
</dbReference>
<accession>A0A366EJH2</accession>
<dbReference type="FunFam" id="3.20.20.450:FF:000001">
    <property type="entry name" value="Cyclic di-GMP phosphodiesterase yahA"/>
    <property type="match status" value="1"/>
</dbReference>
<dbReference type="PANTHER" id="PTHR44757:SF2">
    <property type="entry name" value="BIOFILM ARCHITECTURE MAINTENANCE PROTEIN MBAA"/>
    <property type="match status" value="1"/>
</dbReference>
<keyword evidence="11" id="KW-1185">Reference proteome</keyword>
<evidence type="ECO:0000313" key="10">
    <source>
        <dbReference type="EMBL" id="RBP01639.1"/>
    </source>
</evidence>
<feature type="domain" description="EAL" evidence="7">
    <location>
        <begin position="664"/>
        <end position="918"/>
    </location>
</feature>
<dbReference type="GO" id="GO:0007165">
    <property type="term" value="P:signal transduction"/>
    <property type="evidence" value="ECO:0007669"/>
    <property type="project" value="InterPro"/>
</dbReference>
<dbReference type="SMART" id="SM00267">
    <property type="entry name" value="GGDEF"/>
    <property type="match status" value="1"/>
</dbReference>
<dbReference type="SMART" id="SM00304">
    <property type="entry name" value="HAMP"/>
    <property type="match status" value="1"/>
</dbReference>
<dbReference type="InterPro" id="IPR001633">
    <property type="entry name" value="EAL_dom"/>
</dbReference>
<evidence type="ECO:0000259" key="7">
    <source>
        <dbReference type="PROSITE" id="PS50883"/>
    </source>
</evidence>
<dbReference type="Pfam" id="PF00672">
    <property type="entry name" value="HAMP"/>
    <property type="match status" value="1"/>
</dbReference>
<dbReference type="SUPFAM" id="SSF158472">
    <property type="entry name" value="HAMP domain-like"/>
    <property type="match status" value="1"/>
</dbReference>
<dbReference type="InterPro" id="IPR000700">
    <property type="entry name" value="PAS-assoc_C"/>
</dbReference>
<reference evidence="10 11" key="1">
    <citation type="submission" date="2018-06" db="EMBL/GenBank/DDBJ databases">
        <title>Genomic Encyclopedia of Type Strains, Phase IV (KMG-IV): sequencing the most valuable type-strain genomes for metagenomic binning, comparative biology and taxonomic classification.</title>
        <authorList>
            <person name="Goeker M."/>
        </authorList>
    </citation>
    <scope>NUCLEOTIDE SEQUENCE [LARGE SCALE GENOMIC DNA]</scope>
    <source>
        <strain evidence="10 11">DSM 15140</strain>
    </source>
</reference>
<dbReference type="PANTHER" id="PTHR44757">
    <property type="entry name" value="DIGUANYLATE CYCLASE DGCP"/>
    <property type="match status" value="1"/>
</dbReference>
<feature type="domain" description="PAC" evidence="6">
    <location>
        <begin position="438"/>
        <end position="490"/>
    </location>
</feature>
<dbReference type="PROSITE" id="PS50887">
    <property type="entry name" value="GGDEF"/>
    <property type="match status" value="1"/>
</dbReference>
<dbReference type="InterPro" id="IPR043128">
    <property type="entry name" value="Rev_trsase/Diguanyl_cyclase"/>
</dbReference>
<feature type="transmembrane region" description="Helical" evidence="4">
    <location>
        <begin position="278"/>
        <end position="298"/>
    </location>
</feature>
<dbReference type="InterPro" id="IPR035919">
    <property type="entry name" value="EAL_sf"/>
</dbReference>
<evidence type="ECO:0000256" key="1">
    <source>
        <dbReference type="ARBA" id="ARBA00004236"/>
    </source>
</evidence>
<protein>
    <submittedName>
        <fullName evidence="10">PAS domain S-box-containing protein/diguanylate cyclase (GGDEF)-like protein</fullName>
    </submittedName>
</protein>
<dbReference type="NCBIfam" id="TIGR00254">
    <property type="entry name" value="GGDEF"/>
    <property type="match status" value="1"/>
</dbReference>
<dbReference type="Gene3D" id="3.30.450.20">
    <property type="entry name" value="PAS domain"/>
    <property type="match status" value="2"/>
</dbReference>
<dbReference type="Pfam" id="PF00563">
    <property type="entry name" value="EAL"/>
    <property type="match status" value="1"/>
</dbReference>
<dbReference type="InterPro" id="IPR052155">
    <property type="entry name" value="Biofilm_reg_signaling"/>
</dbReference>
<evidence type="ECO:0000259" key="6">
    <source>
        <dbReference type="PROSITE" id="PS50113"/>
    </source>
</evidence>
<keyword evidence="3 4" id="KW-0472">Membrane</keyword>
<dbReference type="PROSITE" id="PS50113">
    <property type="entry name" value="PAC"/>
    <property type="match status" value="1"/>
</dbReference>
<dbReference type="PROSITE" id="PS50112">
    <property type="entry name" value="PAS"/>
    <property type="match status" value="1"/>
</dbReference>
<name>A0A366EJH2_9BACI</name>
<dbReference type="InterPro" id="IPR000014">
    <property type="entry name" value="PAS"/>
</dbReference>
<dbReference type="FunFam" id="3.30.70.270:FF:000001">
    <property type="entry name" value="Diguanylate cyclase domain protein"/>
    <property type="match status" value="1"/>
</dbReference>
<comment type="subcellular location">
    <subcellularLocation>
        <location evidence="1">Cell membrane</location>
    </subcellularLocation>
</comment>
<dbReference type="EMBL" id="QNRI01000001">
    <property type="protein sequence ID" value="RBP01639.1"/>
    <property type="molecule type" value="Genomic_DNA"/>
</dbReference>
<dbReference type="SMART" id="SM00052">
    <property type="entry name" value="EAL"/>
    <property type="match status" value="1"/>
</dbReference>
<feature type="transmembrane region" description="Helical" evidence="4">
    <location>
        <begin position="12"/>
        <end position="32"/>
    </location>
</feature>
<dbReference type="NCBIfam" id="TIGR00229">
    <property type="entry name" value="sensory_box"/>
    <property type="match status" value="1"/>
</dbReference>
<dbReference type="InterPro" id="IPR013767">
    <property type="entry name" value="PAS_fold"/>
</dbReference>
<dbReference type="Gene3D" id="3.20.20.450">
    <property type="entry name" value="EAL domain"/>
    <property type="match status" value="1"/>
</dbReference>
<dbReference type="PROSITE" id="PS50885">
    <property type="entry name" value="HAMP"/>
    <property type="match status" value="1"/>
</dbReference>
<evidence type="ECO:0000256" key="2">
    <source>
        <dbReference type="ARBA" id="ARBA00022475"/>
    </source>
</evidence>
<dbReference type="InterPro" id="IPR000160">
    <property type="entry name" value="GGDEF_dom"/>
</dbReference>
<gene>
    <name evidence="10" type="ORF">DES48_101379</name>
</gene>
<evidence type="ECO:0000256" key="4">
    <source>
        <dbReference type="SAM" id="Phobius"/>
    </source>
</evidence>
<evidence type="ECO:0000259" key="9">
    <source>
        <dbReference type="PROSITE" id="PS50887"/>
    </source>
</evidence>
<evidence type="ECO:0000313" key="11">
    <source>
        <dbReference type="Proteomes" id="UP000252254"/>
    </source>
</evidence>
<keyword evidence="4" id="KW-1133">Transmembrane helix</keyword>
<dbReference type="InterPro" id="IPR035965">
    <property type="entry name" value="PAS-like_dom_sf"/>
</dbReference>
<dbReference type="InterPro" id="IPR003660">
    <property type="entry name" value="HAMP_dom"/>
</dbReference>
<evidence type="ECO:0000256" key="3">
    <source>
        <dbReference type="ARBA" id="ARBA00023136"/>
    </source>
</evidence>
<dbReference type="AlphaFoldDB" id="A0A366EJH2"/>
<dbReference type="CDD" id="cd00130">
    <property type="entry name" value="PAS"/>
    <property type="match status" value="1"/>
</dbReference>
<dbReference type="Pfam" id="PF00990">
    <property type="entry name" value="GGDEF"/>
    <property type="match status" value="1"/>
</dbReference>
<feature type="domain" description="GGDEF" evidence="9">
    <location>
        <begin position="522"/>
        <end position="655"/>
    </location>
</feature>
<dbReference type="CDD" id="cd01948">
    <property type="entry name" value="EAL"/>
    <property type="match status" value="1"/>
</dbReference>
<feature type="domain" description="HAMP" evidence="8">
    <location>
        <begin position="299"/>
        <end position="352"/>
    </location>
</feature>
<dbReference type="SUPFAM" id="SSF55785">
    <property type="entry name" value="PYP-like sensor domain (PAS domain)"/>
    <property type="match status" value="1"/>
</dbReference>
<evidence type="ECO:0000259" key="8">
    <source>
        <dbReference type="PROSITE" id="PS50885"/>
    </source>
</evidence>
<dbReference type="Gene3D" id="3.30.70.270">
    <property type="match status" value="1"/>
</dbReference>
<dbReference type="GO" id="GO:0006355">
    <property type="term" value="P:regulation of DNA-templated transcription"/>
    <property type="evidence" value="ECO:0007669"/>
    <property type="project" value="InterPro"/>
</dbReference>
<dbReference type="Pfam" id="PF00989">
    <property type="entry name" value="PAS"/>
    <property type="match status" value="1"/>
</dbReference>
<dbReference type="STRING" id="200904.GCA_900168775_01734"/>
<evidence type="ECO:0000259" key="5">
    <source>
        <dbReference type="PROSITE" id="PS50112"/>
    </source>
</evidence>
<dbReference type="Gene3D" id="1.10.8.500">
    <property type="entry name" value="HAMP domain in histidine kinase"/>
    <property type="match status" value="1"/>
</dbReference>
<comment type="caution">
    <text evidence="10">The sequence shown here is derived from an EMBL/GenBank/DDBJ whole genome shotgun (WGS) entry which is preliminary data.</text>
</comment>
<dbReference type="SUPFAM" id="SSF55073">
    <property type="entry name" value="Nucleotide cyclase"/>
    <property type="match status" value="1"/>
</dbReference>
<keyword evidence="4" id="KW-0812">Transmembrane</keyword>
<feature type="domain" description="PAS" evidence="5">
    <location>
        <begin position="364"/>
        <end position="412"/>
    </location>
</feature>